<protein>
    <recommendedName>
        <fullName evidence="3">RHS repeat protein</fullName>
    </recommendedName>
</protein>
<reference evidence="1 2" key="1">
    <citation type="submission" date="2019-06" db="EMBL/GenBank/DDBJ databases">
        <title>Flavobacterium sp. MaA-Y11 from geoumgang.</title>
        <authorList>
            <person name="Jeong S."/>
        </authorList>
    </citation>
    <scope>NUCLEOTIDE SEQUENCE [LARGE SCALE GENOMIC DNA]</scope>
    <source>
        <strain evidence="1 2">MaA-Y11</strain>
    </source>
</reference>
<gene>
    <name evidence="1" type="ORF">FJA49_00255</name>
</gene>
<dbReference type="RefSeq" id="WP_139997645.1">
    <property type="nucleotide sequence ID" value="NZ_VFJE01000045.1"/>
</dbReference>
<dbReference type="AlphaFoldDB" id="A0A501QMH0"/>
<comment type="caution">
    <text evidence="1">The sequence shown here is derived from an EMBL/GenBank/DDBJ whole genome shotgun (WGS) entry which is preliminary data.</text>
</comment>
<evidence type="ECO:0008006" key="3">
    <source>
        <dbReference type="Google" id="ProtNLM"/>
    </source>
</evidence>
<evidence type="ECO:0000313" key="2">
    <source>
        <dbReference type="Proteomes" id="UP000319175"/>
    </source>
</evidence>
<name>A0A501QMH0_9FLAO</name>
<sequence>MKKIYALLASCMCLSGFGQDNSTLGKLMPSITRPSPTVAQLMKVEESTLDHYNGQPQIAVPLFSTKAGNLDVGLTLSYNSSGIRVSEQSGWVGKGWSLEAGGVISRSVVDMPDEIDTELHKGTNSTANKFHNIFNLADNSEERKEFVYDAQWGKRVRYDTKTDIYQFSFFGRTGRFSFTKTGGTGNLVPVIIGNDGDYKIETQITSNPLPNMYPKEITTFIITDDTGNRYYFSALERTKKKDISLTYMQEGCDDPTAPITAPEIQKFITAWHLTKVEDTNGIKLLDISYDNRQENPAKTESRTDYVLDNINTILHDTQDCTKHMRCALEPRKIISESYREIDTKRIRRINLPDGSSIRFTNTRTHPEYGDPGSFLTNIRVYNTQDTIAGLIRTFDFVYSNTAGSGPLFLDAVKTNGSDTERYAFEYYKTELYPFGAPPEERDIFGYANFEPASDAARTGVLTKISYPTKGVREFEWEPNTYSYQGSRLLTFKEIFQNPDNYDATPVETGDTYMNQNYSNTPRPYTTFSVSVEQDAVTIAETYANGAISTTSPNAIYITPVMSHLDHTVDITREELGFPINTGDYINTTIHLKPGIYKVYMWSMNASLNHVKIGGYVRIMAKRPKRHLNWFLYGGGLRIKGTKDRDRNIDQVVKGFAYNFENPGIVPTDLPPYPYLGGGTYTLSFSSGSLDGSDSLVRDYWVGINPIFNLPLMGGQPETDLTYHVLETQSDLDAQLQKGSFIGYKNVFEYFYPNVPPSSGQPLFKSKIKYTFDSPIDFPSIITASSPPLPIRGDEYKQSNVRKIEYFGSGGVGLVASEDFKYNYDTDDIRALVKKNLYFIPNAASISGFCQQVRVLYASYQNLKNNFITGDYSRDCDGGPSVLASSFYIRDKATCVQSLTSNYMSVDDYRYRSQVVESTKKEYFPSGIVETQQTFAYKPGFKRLQAQTSTSSAGQLLETKYFYPDDPEMPAGTTPYKAELIARNMIGVQLKTESYRNGSQLSAQETKYGMFTLPASPAIGNALLPQSIHTSKGSNPLEKKLTFDNYDSRGNITQYTQDSGVPVSFVWGYGKTLPLAKIDNMAYGAIPPGLISAVQGYSDGTANNEASLLSALEDLRITASAFGAMMTGYSYKPMVGISATVDPKGERTYYEYDAFGRLKVIRDRNANLVSENKYHYRTQN</sequence>
<dbReference type="InterPro" id="IPR006530">
    <property type="entry name" value="YD"/>
</dbReference>
<dbReference type="Proteomes" id="UP000319175">
    <property type="component" value="Unassembled WGS sequence"/>
</dbReference>
<dbReference type="EMBL" id="VFJE01000045">
    <property type="protein sequence ID" value="TPD73658.1"/>
    <property type="molecule type" value="Genomic_DNA"/>
</dbReference>
<dbReference type="OrthoDB" id="9814627at2"/>
<evidence type="ECO:0000313" key="1">
    <source>
        <dbReference type="EMBL" id="TPD73658.1"/>
    </source>
</evidence>
<keyword evidence="2" id="KW-1185">Reference proteome</keyword>
<organism evidence="1 2">
    <name type="scientific">Flavobacterium microcysteis</name>
    <dbReference type="NCBI Taxonomy" id="2596891"/>
    <lineage>
        <taxon>Bacteria</taxon>
        <taxon>Pseudomonadati</taxon>
        <taxon>Bacteroidota</taxon>
        <taxon>Flavobacteriia</taxon>
        <taxon>Flavobacteriales</taxon>
        <taxon>Flavobacteriaceae</taxon>
        <taxon>Flavobacterium</taxon>
    </lineage>
</organism>
<proteinExistence type="predicted"/>
<dbReference type="NCBIfam" id="TIGR01643">
    <property type="entry name" value="YD_repeat_2x"/>
    <property type="match status" value="1"/>
</dbReference>
<accession>A0A501QMH0</accession>